<evidence type="ECO:0000313" key="4">
    <source>
        <dbReference type="Proteomes" id="UP000504607"/>
    </source>
</evidence>
<reference evidence="5" key="1">
    <citation type="submission" date="2025-08" db="UniProtKB">
        <authorList>
            <consortium name="RefSeq"/>
        </authorList>
    </citation>
    <scope>IDENTIFICATION</scope>
</reference>
<dbReference type="InterPro" id="IPR002110">
    <property type="entry name" value="Ankyrin_rpt"/>
</dbReference>
<feature type="repeat" description="ANK" evidence="3">
    <location>
        <begin position="261"/>
        <end position="294"/>
    </location>
</feature>
<dbReference type="PANTHER" id="PTHR24198">
    <property type="entry name" value="ANKYRIN REPEAT AND PROTEIN KINASE DOMAIN-CONTAINING PROTEIN"/>
    <property type="match status" value="1"/>
</dbReference>
<feature type="repeat" description="ANK" evidence="3">
    <location>
        <begin position="339"/>
        <end position="371"/>
    </location>
</feature>
<keyword evidence="2 3" id="KW-0040">ANK repeat</keyword>
<organism evidence="4 5">
    <name type="scientific">Elaeis guineensis var. tenera</name>
    <name type="common">Oil palm</name>
    <dbReference type="NCBI Taxonomy" id="51953"/>
    <lineage>
        <taxon>Eukaryota</taxon>
        <taxon>Viridiplantae</taxon>
        <taxon>Streptophyta</taxon>
        <taxon>Embryophyta</taxon>
        <taxon>Tracheophyta</taxon>
        <taxon>Spermatophyta</taxon>
        <taxon>Magnoliopsida</taxon>
        <taxon>Liliopsida</taxon>
        <taxon>Arecaceae</taxon>
        <taxon>Arecoideae</taxon>
        <taxon>Cocoseae</taxon>
        <taxon>Elaeidinae</taxon>
        <taxon>Elaeis</taxon>
    </lineage>
</organism>
<dbReference type="Gene3D" id="2.60.40.10">
    <property type="entry name" value="Immunoglobulins"/>
    <property type="match status" value="1"/>
</dbReference>
<dbReference type="Pfam" id="PF00023">
    <property type="entry name" value="Ank"/>
    <property type="match status" value="1"/>
</dbReference>
<keyword evidence="4" id="KW-1185">Reference proteome</keyword>
<dbReference type="AlphaFoldDB" id="A0A8N4IBR8"/>
<dbReference type="PROSITE" id="PS50297">
    <property type="entry name" value="ANK_REP_REGION"/>
    <property type="match status" value="3"/>
</dbReference>
<dbReference type="RefSeq" id="XP_029124151.1">
    <property type="nucleotide sequence ID" value="XM_029268318.1"/>
</dbReference>
<name>A0A8N4IBR8_ELAGV</name>
<proteinExistence type="predicted"/>
<sequence>MDRLVSVDAKELEIEFRPSQRCSSATFRVTNVMHTMAVAVHLSTTRPAAFSILPTAVTVLPPLSSAAFSLVLLPSPSPPLVSPPDSLLVRSALLPTGKPNGPNALLRLFSRPPTAATVFRDADLPVALVGPHVLRSLLKSCDSLEAAFFLSRAASACSPADLAALLLPAAASGNPRLVSALLAAGADPSARRDDRCSALALAIASGSADAVAALLDAGARVEPAAPDLPFHAAAASGRADLISLLAGSCRDPAWAGAAGPDGRTTVHAAAAAGNLDTVRLCITSGGGDPDRADSRGGHTRLYDALGLGDALHRAARGGDVACVRSCLARGAAVDGRDQNGWTALHRAAFKGRIEVVRALIDGGAQLDAVDQEGYTPLRCAVEAGHAEVALCLVAHGARAGLKGFQGLDLLLSKLSLDKNIRAAERASLASSLSPFDKKRVIEA</sequence>
<dbReference type="OrthoDB" id="194358at2759"/>
<gene>
    <name evidence="5" type="primary">LOC105057853</name>
</gene>
<accession>A0A8N4IBR8</accession>
<dbReference type="InterPro" id="IPR036770">
    <property type="entry name" value="Ankyrin_rpt-contain_sf"/>
</dbReference>
<dbReference type="Pfam" id="PF12796">
    <property type="entry name" value="Ank_2"/>
    <property type="match status" value="2"/>
</dbReference>
<dbReference type="SUPFAM" id="SSF48403">
    <property type="entry name" value="Ankyrin repeat"/>
    <property type="match status" value="1"/>
</dbReference>
<evidence type="ECO:0000256" key="3">
    <source>
        <dbReference type="PROSITE-ProRule" id="PRU00023"/>
    </source>
</evidence>
<dbReference type="InterPro" id="IPR013783">
    <property type="entry name" value="Ig-like_fold"/>
</dbReference>
<evidence type="ECO:0000313" key="5">
    <source>
        <dbReference type="RefSeq" id="XP_029124151.1"/>
    </source>
</evidence>
<dbReference type="PANTHER" id="PTHR24198:SF165">
    <property type="entry name" value="ANKYRIN REPEAT-CONTAINING PROTEIN-RELATED"/>
    <property type="match status" value="1"/>
</dbReference>
<dbReference type="PROSITE" id="PS50088">
    <property type="entry name" value="ANK_REPEAT"/>
    <property type="match status" value="3"/>
</dbReference>
<evidence type="ECO:0000256" key="1">
    <source>
        <dbReference type="ARBA" id="ARBA00022737"/>
    </source>
</evidence>
<dbReference type="Proteomes" id="UP000504607">
    <property type="component" value="Chromosome 14"/>
</dbReference>
<dbReference type="SMART" id="SM00248">
    <property type="entry name" value="ANK"/>
    <property type="match status" value="7"/>
</dbReference>
<protein>
    <submittedName>
        <fullName evidence="5">Ankyrin repeat domain-containing protein 50-like</fullName>
    </submittedName>
</protein>
<feature type="repeat" description="ANK" evidence="3">
    <location>
        <begin position="372"/>
        <end position="404"/>
    </location>
</feature>
<dbReference type="Gene3D" id="1.25.40.20">
    <property type="entry name" value="Ankyrin repeat-containing domain"/>
    <property type="match status" value="3"/>
</dbReference>
<keyword evidence="1" id="KW-0677">Repeat</keyword>
<evidence type="ECO:0000256" key="2">
    <source>
        <dbReference type="ARBA" id="ARBA00023043"/>
    </source>
</evidence>